<dbReference type="EMBL" id="JAPUFD010000004">
    <property type="protein sequence ID" value="MDI1486764.1"/>
    <property type="molecule type" value="Genomic_DNA"/>
</dbReference>
<comment type="caution">
    <text evidence="2">The sequence shown here is derived from an EMBL/GenBank/DDBJ whole genome shotgun (WGS) entry which is preliminary data.</text>
</comment>
<feature type="region of interest" description="Disordered" evidence="1">
    <location>
        <begin position="104"/>
        <end position="172"/>
    </location>
</feature>
<organism evidence="2 3">
    <name type="scientific">Ramalina farinacea</name>
    <dbReference type="NCBI Taxonomy" id="258253"/>
    <lineage>
        <taxon>Eukaryota</taxon>
        <taxon>Fungi</taxon>
        <taxon>Dikarya</taxon>
        <taxon>Ascomycota</taxon>
        <taxon>Pezizomycotina</taxon>
        <taxon>Lecanoromycetes</taxon>
        <taxon>OSLEUM clade</taxon>
        <taxon>Lecanoromycetidae</taxon>
        <taxon>Lecanorales</taxon>
        <taxon>Lecanorineae</taxon>
        <taxon>Ramalinaceae</taxon>
        <taxon>Ramalina</taxon>
    </lineage>
</organism>
<feature type="compositionally biased region" description="Low complexity" evidence="1">
    <location>
        <begin position="39"/>
        <end position="56"/>
    </location>
</feature>
<evidence type="ECO:0000313" key="2">
    <source>
        <dbReference type="EMBL" id="MDI1486764.1"/>
    </source>
</evidence>
<name>A0AA43TT47_9LECA</name>
<gene>
    <name evidence="2" type="ORF">OHK93_006025</name>
</gene>
<sequence length="172" mass="19085">MHPSKVQLSTVKPSQIAKPVGSHPSNDLPRSPSKIAMATPSKRPSTSPRTSSTFDFSFEKPESDLSSEARKIMDSVREEAAKIKAQMMAEQKKQQTSDEEAKQLFGVGGRQIKKAKGRSGRFSDLHRQEFKKMDSIANHASTWKNKLQGTSETSLKRSPSKAALDEVREITQ</sequence>
<dbReference type="Proteomes" id="UP001161017">
    <property type="component" value="Unassembled WGS sequence"/>
</dbReference>
<feature type="compositionally biased region" description="Basic and acidic residues" evidence="1">
    <location>
        <begin position="163"/>
        <end position="172"/>
    </location>
</feature>
<evidence type="ECO:0000313" key="3">
    <source>
        <dbReference type="Proteomes" id="UP001161017"/>
    </source>
</evidence>
<feature type="non-terminal residue" evidence="2">
    <location>
        <position position="172"/>
    </location>
</feature>
<accession>A0AA43TT47</accession>
<dbReference type="AlphaFoldDB" id="A0AA43TT47"/>
<proteinExistence type="predicted"/>
<evidence type="ECO:0000256" key="1">
    <source>
        <dbReference type="SAM" id="MobiDB-lite"/>
    </source>
</evidence>
<feature type="compositionally biased region" description="Basic and acidic residues" evidence="1">
    <location>
        <begin position="121"/>
        <end position="134"/>
    </location>
</feature>
<keyword evidence="3" id="KW-1185">Reference proteome</keyword>
<feature type="compositionally biased region" description="Basic and acidic residues" evidence="1">
    <location>
        <begin position="57"/>
        <end position="68"/>
    </location>
</feature>
<reference evidence="2" key="1">
    <citation type="journal article" date="2023" name="Genome Biol. Evol.">
        <title>First Whole Genome Sequence and Flow Cytometry Genome Size Data for the Lichen-Forming Fungus Ramalina farinacea (Ascomycota).</title>
        <authorList>
            <person name="Llewellyn T."/>
            <person name="Mian S."/>
            <person name="Hill R."/>
            <person name="Leitch I.J."/>
            <person name="Gaya E."/>
        </authorList>
    </citation>
    <scope>NUCLEOTIDE SEQUENCE</scope>
    <source>
        <strain evidence="2">LIQ254RAFAR</strain>
    </source>
</reference>
<protein>
    <submittedName>
        <fullName evidence="2">Uncharacterized protein</fullName>
    </submittedName>
</protein>
<feature type="compositionally biased region" description="Polar residues" evidence="1">
    <location>
        <begin position="1"/>
        <end position="13"/>
    </location>
</feature>
<feature type="region of interest" description="Disordered" evidence="1">
    <location>
        <begin position="1"/>
        <end position="68"/>
    </location>
</feature>
<feature type="compositionally biased region" description="Polar residues" evidence="1">
    <location>
        <begin position="138"/>
        <end position="157"/>
    </location>
</feature>